<evidence type="ECO:0000256" key="1">
    <source>
        <dbReference type="ARBA" id="ARBA00004953"/>
    </source>
</evidence>
<gene>
    <name evidence="4" type="ORF">KB213_10160</name>
</gene>
<name>A0ABS5E925_9PROT</name>
<comment type="caution">
    <text evidence="4">The sequence shown here is derived from an EMBL/GenBank/DDBJ whole genome shotgun (WGS) entry which is preliminary data.</text>
</comment>
<reference evidence="4 5" key="1">
    <citation type="submission" date="2021-04" db="EMBL/GenBank/DDBJ databases">
        <title>The complete genome sequence of Neokomagataea sp. TBRC 2177.</title>
        <authorList>
            <person name="Charoenyingcharoen P."/>
            <person name="Yukphan P."/>
        </authorList>
    </citation>
    <scope>NUCLEOTIDE SEQUENCE [LARGE SCALE GENOMIC DNA]</scope>
    <source>
        <strain evidence="4 5">TBRC 2177</strain>
    </source>
</reference>
<evidence type="ECO:0000313" key="4">
    <source>
        <dbReference type="EMBL" id="MBR0560414.1"/>
    </source>
</evidence>
<keyword evidence="5" id="KW-1185">Reference proteome</keyword>
<protein>
    <submittedName>
        <fullName evidence="4">Cobalt-precorrin-6A reductase</fullName>
        <ecNumber evidence="4">1.3.1.106</ecNumber>
    </submittedName>
</protein>
<dbReference type="EC" id="1.3.1.106" evidence="4"/>
<dbReference type="PANTHER" id="PTHR36925">
    <property type="entry name" value="COBALT-PRECORRIN-6A REDUCTASE"/>
    <property type="match status" value="1"/>
</dbReference>
<evidence type="ECO:0000256" key="3">
    <source>
        <dbReference type="ARBA" id="ARBA00023002"/>
    </source>
</evidence>
<accession>A0ABS5E925</accession>
<evidence type="ECO:0000313" key="5">
    <source>
        <dbReference type="Proteomes" id="UP000677812"/>
    </source>
</evidence>
<comment type="pathway">
    <text evidence="1">Cofactor biosynthesis; adenosylcobalamin biosynthesis.</text>
</comment>
<dbReference type="PROSITE" id="PS51014">
    <property type="entry name" value="COBK_CBIJ"/>
    <property type="match status" value="1"/>
</dbReference>
<dbReference type="InterPro" id="IPR003723">
    <property type="entry name" value="Precorrin-6x_reduct"/>
</dbReference>
<dbReference type="NCBIfam" id="NF005968">
    <property type="entry name" value="PRK08057.1-2"/>
    <property type="match status" value="1"/>
</dbReference>
<dbReference type="EMBL" id="JAGRQH010000008">
    <property type="protein sequence ID" value="MBR0560414.1"/>
    <property type="molecule type" value="Genomic_DNA"/>
</dbReference>
<dbReference type="NCBIfam" id="TIGR00715">
    <property type="entry name" value="precor6x_red"/>
    <property type="match status" value="1"/>
</dbReference>
<dbReference type="Pfam" id="PF02571">
    <property type="entry name" value="CbiJ"/>
    <property type="match status" value="1"/>
</dbReference>
<proteinExistence type="predicted"/>
<organism evidence="4 5">
    <name type="scientific">Neokomagataea anthophila</name>
    <dbReference type="NCBI Taxonomy" id="2826925"/>
    <lineage>
        <taxon>Bacteria</taxon>
        <taxon>Pseudomonadati</taxon>
        <taxon>Pseudomonadota</taxon>
        <taxon>Alphaproteobacteria</taxon>
        <taxon>Acetobacterales</taxon>
        <taxon>Acetobacteraceae</taxon>
        <taxon>Neokomagataea</taxon>
    </lineage>
</organism>
<keyword evidence="2" id="KW-0169">Cobalamin biosynthesis</keyword>
<evidence type="ECO:0000256" key="2">
    <source>
        <dbReference type="ARBA" id="ARBA00022573"/>
    </source>
</evidence>
<dbReference type="GO" id="GO:0016491">
    <property type="term" value="F:oxidoreductase activity"/>
    <property type="evidence" value="ECO:0007669"/>
    <property type="project" value="UniProtKB-KW"/>
</dbReference>
<dbReference type="PANTHER" id="PTHR36925:SF1">
    <property type="entry name" value="COBALT-PRECORRIN-6A REDUCTASE"/>
    <property type="match status" value="1"/>
</dbReference>
<dbReference type="Proteomes" id="UP000677812">
    <property type="component" value="Unassembled WGS sequence"/>
</dbReference>
<sequence>MNVLILGGTTEARELATLLNTHPKITPIFSLAGVTSHPILPQCTIRTGGFGGINGLKHYLYIENIHAVVDATHPFAAQMGHNAAAACAALSLPLLRLERPAWSLQPGDHWINAKTLNHAAQLLGSTPKRVFLTTGRKDLSAFRTDTTHHYIIRSIDPPHIDECPQNHTLLISRPPFSIESEHALMSSHKIDILITKNAGSASTAAKLTAARHLNIPVIMVQRPERPSLTYVATPEAARLWLETL</sequence>
<dbReference type="RefSeq" id="WP_211682795.1">
    <property type="nucleotide sequence ID" value="NZ_JAGRQH010000008.1"/>
</dbReference>
<keyword evidence="3 4" id="KW-0560">Oxidoreductase</keyword>